<evidence type="ECO:0000256" key="3">
    <source>
        <dbReference type="ARBA" id="ARBA00022989"/>
    </source>
</evidence>
<feature type="transmembrane region" description="Helical" evidence="5">
    <location>
        <begin position="54"/>
        <end position="72"/>
    </location>
</feature>
<dbReference type="GO" id="GO:0005886">
    <property type="term" value="C:plasma membrane"/>
    <property type="evidence" value="ECO:0007669"/>
    <property type="project" value="UniProtKB-ARBA"/>
</dbReference>
<accession>A0A173SVY0</accession>
<dbReference type="CDD" id="cd16914">
    <property type="entry name" value="EcfT"/>
    <property type="match status" value="1"/>
</dbReference>
<keyword evidence="2 5" id="KW-0812">Transmembrane</keyword>
<dbReference type="InterPro" id="IPR003339">
    <property type="entry name" value="ABC/ECF_trnsptr_transmembrane"/>
</dbReference>
<organism evidence="6 7">
    <name type="scientific">Anaerostipes hadrus</name>
    <dbReference type="NCBI Taxonomy" id="649756"/>
    <lineage>
        <taxon>Bacteria</taxon>
        <taxon>Bacillati</taxon>
        <taxon>Bacillota</taxon>
        <taxon>Clostridia</taxon>
        <taxon>Lachnospirales</taxon>
        <taxon>Lachnospiraceae</taxon>
        <taxon>Anaerostipes</taxon>
    </lineage>
</organism>
<gene>
    <name evidence="6" type="ORF">ERS852571_01484</name>
</gene>
<dbReference type="AlphaFoldDB" id="A0A173SVY0"/>
<keyword evidence="4 5" id="KW-0472">Membrane</keyword>
<sequence>MIKALKRAHPFVVFTYFAGMFLLAPFSRHPWMTGVQMICLCLLYFYHNRSLKKFFPLIALILIVAVTNPLFVQRGRTILYADTHIRITKEALLYGIHYGCVLVNLLLVFSIFNQYIKKEQWIYLSGRFFPKLGVVTSMAFGLIPRYQNHAKKILNTRKSLKSEQAVQRVMNTVSMETTWAFESSMDQLDSMNARGYGIGKRTHFHLFRWERNDWIYIVEIVILTILNLWAYIHYYSRFFFYPMIIMPAFQMRDLLWLLMMAFQFLLPCMWKENFDVRN</sequence>
<name>A0A173SVY0_ANAHA</name>
<feature type="transmembrane region" description="Helical" evidence="5">
    <location>
        <begin position="92"/>
        <end position="112"/>
    </location>
</feature>
<evidence type="ECO:0000313" key="6">
    <source>
        <dbReference type="EMBL" id="CUM93897.1"/>
    </source>
</evidence>
<protein>
    <submittedName>
        <fullName evidence="6">ABC-type cobalt transport system, permease component CbiQ and related transporters</fullName>
    </submittedName>
</protein>
<feature type="transmembrane region" description="Helical" evidence="5">
    <location>
        <begin position="214"/>
        <end position="234"/>
    </location>
</feature>
<dbReference type="Proteomes" id="UP000095553">
    <property type="component" value="Unassembled WGS sequence"/>
</dbReference>
<evidence type="ECO:0000313" key="7">
    <source>
        <dbReference type="Proteomes" id="UP000095553"/>
    </source>
</evidence>
<dbReference type="EMBL" id="CYXY01000008">
    <property type="protein sequence ID" value="CUM93897.1"/>
    <property type="molecule type" value="Genomic_DNA"/>
</dbReference>
<reference evidence="6 7" key="1">
    <citation type="submission" date="2015-09" db="EMBL/GenBank/DDBJ databases">
        <authorList>
            <consortium name="Pathogen Informatics"/>
        </authorList>
    </citation>
    <scope>NUCLEOTIDE SEQUENCE [LARGE SCALE GENOMIC DNA]</scope>
    <source>
        <strain evidence="6 7">2789STDY5834959</strain>
    </source>
</reference>
<proteinExistence type="predicted"/>
<feature type="transmembrane region" description="Helical" evidence="5">
    <location>
        <begin position="254"/>
        <end position="270"/>
    </location>
</feature>
<evidence type="ECO:0000256" key="2">
    <source>
        <dbReference type="ARBA" id="ARBA00022692"/>
    </source>
</evidence>
<evidence type="ECO:0000256" key="4">
    <source>
        <dbReference type="ARBA" id="ARBA00023136"/>
    </source>
</evidence>
<keyword evidence="3 5" id="KW-1133">Transmembrane helix</keyword>
<dbReference type="RefSeq" id="WP_055072805.1">
    <property type="nucleotide sequence ID" value="NZ_CYXY01000008.1"/>
</dbReference>
<evidence type="ECO:0000256" key="1">
    <source>
        <dbReference type="ARBA" id="ARBA00004141"/>
    </source>
</evidence>
<feature type="transmembrane region" description="Helical" evidence="5">
    <location>
        <begin position="7"/>
        <end position="24"/>
    </location>
</feature>
<evidence type="ECO:0000256" key="5">
    <source>
        <dbReference type="SAM" id="Phobius"/>
    </source>
</evidence>
<comment type="subcellular location">
    <subcellularLocation>
        <location evidence="1">Membrane</location>
        <topology evidence="1">Multi-pass membrane protein</topology>
    </subcellularLocation>
</comment>